<gene>
    <name evidence="4" type="ORF">NHX12_023090</name>
</gene>
<evidence type="ECO:0000256" key="1">
    <source>
        <dbReference type="PROSITE-ProRule" id="PRU00042"/>
    </source>
</evidence>
<evidence type="ECO:0000256" key="2">
    <source>
        <dbReference type="SAM" id="MobiDB-lite"/>
    </source>
</evidence>
<feature type="region of interest" description="Disordered" evidence="2">
    <location>
        <begin position="233"/>
        <end position="256"/>
    </location>
</feature>
<feature type="region of interest" description="Disordered" evidence="2">
    <location>
        <begin position="359"/>
        <end position="395"/>
    </location>
</feature>
<keyword evidence="1" id="KW-0862">Zinc</keyword>
<comment type="caution">
    <text evidence="4">The sequence shown here is derived from an EMBL/GenBank/DDBJ whole genome shotgun (WGS) entry which is preliminary data.</text>
</comment>
<dbReference type="OrthoDB" id="8939517at2759"/>
<dbReference type="EMBL" id="JANIIK010000039">
    <property type="protein sequence ID" value="KAJ3608559.1"/>
    <property type="molecule type" value="Genomic_DNA"/>
</dbReference>
<dbReference type="PROSITE" id="PS50157">
    <property type="entry name" value="ZINC_FINGER_C2H2_2"/>
    <property type="match status" value="1"/>
</dbReference>
<name>A0A9Q0IRQ7_9TELE</name>
<dbReference type="Proteomes" id="UP001148018">
    <property type="component" value="Unassembled WGS sequence"/>
</dbReference>
<feature type="compositionally biased region" description="Basic and acidic residues" evidence="2">
    <location>
        <begin position="237"/>
        <end position="253"/>
    </location>
</feature>
<organism evidence="4 5">
    <name type="scientific">Muraenolepis orangiensis</name>
    <name type="common">Patagonian moray cod</name>
    <dbReference type="NCBI Taxonomy" id="630683"/>
    <lineage>
        <taxon>Eukaryota</taxon>
        <taxon>Metazoa</taxon>
        <taxon>Chordata</taxon>
        <taxon>Craniata</taxon>
        <taxon>Vertebrata</taxon>
        <taxon>Euteleostomi</taxon>
        <taxon>Actinopterygii</taxon>
        <taxon>Neopterygii</taxon>
        <taxon>Teleostei</taxon>
        <taxon>Neoteleostei</taxon>
        <taxon>Acanthomorphata</taxon>
        <taxon>Zeiogadaria</taxon>
        <taxon>Gadariae</taxon>
        <taxon>Gadiformes</taxon>
        <taxon>Muraenolepidoidei</taxon>
        <taxon>Muraenolepididae</taxon>
        <taxon>Muraenolepis</taxon>
    </lineage>
</organism>
<dbReference type="InterPro" id="IPR036236">
    <property type="entry name" value="Znf_C2H2_sf"/>
</dbReference>
<dbReference type="Gene3D" id="3.30.160.60">
    <property type="entry name" value="Classic Zinc Finger"/>
    <property type="match status" value="1"/>
</dbReference>
<feature type="domain" description="C2H2-type" evidence="3">
    <location>
        <begin position="416"/>
        <end position="443"/>
    </location>
</feature>
<accession>A0A9Q0IRQ7</accession>
<dbReference type="PROSITE" id="PS00028">
    <property type="entry name" value="ZINC_FINGER_C2H2_1"/>
    <property type="match status" value="1"/>
</dbReference>
<reference evidence="4" key="1">
    <citation type="submission" date="2022-07" db="EMBL/GenBank/DDBJ databases">
        <title>Chromosome-level genome of Muraenolepis orangiensis.</title>
        <authorList>
            <person name="Kim J."/>
        </authorList>
    </citation>
    <scope>NUCLEOTIDE SEQUENCE</scope>
    <source>
        <strain evidence="4">KU_S4_2022</strain>
        <tissue evidence="4">Muscle</tissue>
    </source>
</reference>
<dbReference type="InterPro" id="IPR013087">
    <property type="entry name" value="Znf_C2H2_type"/>
</dbReference>
<proteinExistence type="predicted"/>
<dbReference type="SUPFAM" id="SSF57667">
    <property type="entry name" value="beta-beta-alpha zinc fingers"/>
    <property type="match status" value="1"/>
</dbReference>
<dbReference type="SMART" id="SM00355">
    <property type="entry name" value="ZnF_C2H2"/>
    <property type="match status" value="2"/>
</dbReference>
<feature type="compositionally biased region" description="Basic and acidic residues" evidence="2">
    <location>
        <begin position="362"/>
        <end position="372"/>
    </location>
</feature>
<evidence type="ECO:0000313" key="5">
    <source>
        <dbReference type="Proteomes" id="UP001148018"/>
    </source>
</evidence>
<evidence type="ECO:0000259" key="3">
    <source>
        <dbReference type="PROSITE" id="PS50157"/>
    </source>
</evidence>
<sequence length="472" mass="52710">MYPSNMSKIDELRVYVNERLRSAAAEILGVIEKTITDYEDQASGLRREADRQRNLLDIVLRPKLPENEPQCAFPSCEEFLKFASVGYCPYCCKATEASELHLMKRHYCFAIHFTDKGVESYQASVTMGEEDGPPGEEEEEWFWPEFNSLDREEDEEGHPALPPPIKEEQEPLWIGLEGGREFQGVTTTISTVDVFPSVCVCWSELTTVNIYMKMSKSGLLVTTVFSSLPSSVPPEWPCRKAQEEPEKLQVKKEEEEEEEEEEWAVWCCEKEPACGPQNLAVTVAHTKALHQDPTLTSGSSSSHFVNVLDKVESVEDGDFPTTSSSVKPDVDAHLGGESTGMMPLAGTWQQPHEDCSLGNYKDSVDGSQRERGGAWSGSKTLGSKRAKHGKTNGVHTGFRWKRPGRFSPFQGARGPHRCKLCGKAFYCALTLLKHAQTHVQDACVCVVCGKLSESREGLLQHLQTHKVQHVLV</sequence>
<keyword evidence="1" id="KW-0479">Metal-binding</keyword>
<dbReference type="AlphaFoldDB" id="A0A9Q0IRQ7"/>
<keyword evidence="5" id="KW-1185">Reference proteome</keyword>
<protein>
    <recommendedName>
        <fullName evidence="3">C2H2-type domain-containing protein</fullName>
    </recommendedName>
</protein>
<keyword evidence="1" id="KW-0863">Zinc-finger</keyword>
<dbReference type="GO" id="GO:0008270">
    <property type="term" value="F:zinc ion binding"/>
    <property type="evidence" value="ECO:0007669"/>
    <property type="project" value="UniProtKB-KW"/>
</dbReference>
<evidence type="ECO:0000313" key="4">
    <source>
        <dbReference type="EMBL" id="KAJ3608559.1"/>
    </source>
</evidence>